<dbReference type="EMBL" id="ARPM03000193">
    <property type="protein sequence ID" value="ETZ04462.1"/>
    <property type="molecule type" value="Genomic_DNA"/>
</dbReference>
<protein>
    <submittedName>
        <fullName evidence="2">Sugar transferase, PEP-CTERM/EpsH1 system associated</fullName>
    </submittedName>
</protein>
<dbReference type="Pfam" id="PF00534">
    <property type="entry name" value="Glycos_transf_1"/>
    <property type="match status" value="1"/>
</dbReference>
<proteinExistence type="predicted"/>
<dbReference type="Gene3D" id="3.40.50.2000">
    <property type="entry name" value="Glycogen Phosphorylase B"/>
    <property type="match status" value="2"/>
</dbReference>
<sequence length="386" mass="44322">MNKRLLIISSDYISAWVKKGEVIPRYYNPGNLFDEVHIMMTNDDRPDPRLVQPMVGDAKLFFYNYPEPDGFFKRTLGWHPFLMKTWSDGAIELAKKITPHLIRCYGLHLNTFLGIMMKKTLGVACITSLHGNPDVDYLRGRLAKTWKDRVIGLFQGKLERYCLKKLDHVIAVYTPIEPYLKKNNVKNYSIIHNVVGMNAIEKQYYDIQGALKLLCVGRQTYLQKDPTSIINAISSLEGVQLTLIGDGDLHDSLKQLVDQLGCQHRVTFIRSLENSKILEIMQQSDIYVYHSINYEISKTCIEAALVGLPVIVNDRNNNPAEELCAAGFYLVEDTPESYKKAILLLSFHHKKRKQLAQHSHAYAKNHWSPEVTELKLMNLHKNYIIS</sequence>
<gene>
    <name evidence="4" type="ORF">K737_301111</name>
    <name evidence="3" type="ORF">K737_301120</name>
    <name evidence="2" type="ORF">K737_301249</name>
</gene>
<name>A0A061JGN1_9PROT</name>
<evidence type="ECO:0000259" key="1">
    <source>
        <dbReference type="Pfam" id="PF00534"/>
    </source>
</evidence>
<dbReference type="EMBL" id="ARPM03000202">
    <property type="protein sequence ID" value="ETZ04412.1"/>
    <property type="molecule type" value="Genomic_DNA"/>
</dbReference>
<feature type="domain" description="Glycosyl transferase family 1" evidence="1">
    <location>
        <begin position="211"/>
        <end position="357"/>
    </location>
</feature>
<organism evidence="2 5">
    <name type="scientific">Holospora undulata HU1</name>
    <dbReference type="NCBI Taxonomy" id="1321371"/>
    <lineage>
        <taxon>Bacteria</taxon>
        <taxon>Pseudomonadati</taxon>
        <taxon>Pseudomonadota</taxon>
        <taxon>Alphaproteobacteria</taxon>
        <taxon>Holosporales</taxon>
        <taxon>Holosporaceae</taxon>
        <taxon>Holospora</taxon>
    </lineage>
</organism>
<keyword evidence="2" id="KW-0808">Transferase</keyword>
<accession>A0A061JGN1</accession>
<dbReference type="PANTHER" id="PTHR12526:SF638">
    <property type="entry name" value="SPORE COAT PROTEIN SA"/>
    <property type="match status" value="1"/>
</dbReference>
<evidence type="ECO:0000313" key="2">
    <source>
        <dbReference type="EMBL" id="ETZ04412.1"/>
    </source>
</evidence>
<evidence type="ECO:0000313" key="4">
    <source>
        <dbReference type="EMBL" id="ETZ04495.1"/>
    </source>
</evidence>
<dbReference type="PANTHER" id="PTHR12526">
    <property type="entry name" value="GLYCOSYLTRANSFERASE"/>
    <property type="match status" value="1"/>
</dbReference>
<dbReference type="InterPro" id="IPR001296">
    <property type="entry name" value="Glyco_trans_1"/>
</dbReference>
<dbReference type="GO" id="GO:0016757">
    <property type="term" value="F:glycosyltransferase activity"/>
    <property type="evidence" value="ECO:0007669"/>
    <property type="project" value="InterPro"/>
</dbReference>
<keyword evidence="5" id="KW-1185">Reference proteome</keyword>
<dbReference type="Proteomes" id="UP000026922">
    <property type="component" value="Unassembled WGS sequence"/>
</dbReference>
<dbReference type="RefSeq" id="WP_006294521.1">
    <property type="nucleotide sequence ID" value="NZ_ARPM03000192.1"/>
</dbReference>
<reference evidence="2 5" key="1">
    <citation type="journal article" date="2013" name="Genome Announc.">
        <title>Draft Genome Sequence of Holospora undulata Strain HU1, a Micronucleus-Specific Symbiont of the Ciliate Paramecium caudatum.</title>
        <authorList>
            <person name="Dohra H."/>
            <person name="Suzuki H."/>
            <person name="Suzuki T."/>
            <person name="Tanaka K."/>
            <person name="Fujishima M."/>
        </authorList>
    </citation>
    <scope>NUCLEOTIDE SEQUENCE [LARGE SCALE GENOMIC DNA]</scope>
    <source>
        <strain evidence="2 5">HU1</strain>
    </source>
</reference>
<dbReference type="AlphaFoldDB" id="A0A061JGN1"/>
<evidence type="ECO:0000313" key="5">
    <source>
        <dbReference type="Proteomes" id="UP000026922"/>
    </source>
</evidence>
<evidence type="ECO:0000313" key="3">
    <source>
        <dbReference type="EMBL" id="ETZ04462.1"/>
    </source>
</evidence>
<dbReference type="SUPFAM" id="SSF53756">
    <property type="entry name" value="UDP-Glycosyltransferase/glycogen phosphorylase"/>
    <property type="match status" value="1"/>
</dbReference>
<comment type="caution">
    <text evidence="2">The sequence shown here is derived from an EMBL/GenBank/DDBJ whole genome shotgun (WGS) entry which is preliminary data.</text>
</comment>
<dbReference type="EMBL" id="ARPM03000192">
    <property type="protein sequence ID" value="ETZ04495.1"/>
    <property type="molecule type" value="Genomic_DNA"/>
</dbReference>